<protein>
    <submittedName>
        <fullName evidence="5">Uncharacterized protein</fullName>
    </submittedName>
</protein>
<sequence length="425" mass="47290">MSIHGDRNVEEAQRTHQELNRLYEMGKQKIDAIKLSDVVDQKNLTSDVKEAQNFLRSMQTKILNLKNISSKIHSQKEKQNIDVNILSHEKQLNMLQRNLRDCSADVRKEIAEDERRMLLQSKSGKASSIGDGTRKFTSPKERANRLQDLVARMSDQLGQGEQAMGSLVHSSSVLGQTHAEFESQAGVIEGQEKPQISVRELISSLAELLRENNDDDAKRFLTRNPSIIDKTDDSGRSTVHFAAVGGCLPILQFAILNNPEDATKTDDIGWSPLMIASSAGRANIVSYLLSLPEVDVKHANKNGQTSLHYAASRNHIDIVKLLVASDDGCLNLSDKYGATALHRAASQGHEVIVRYLLSQPKIRIDPRDSEGNTPLHLACDEDRQDVAIMLASRGASIELKNKEEKTPLDFTKTSEFRLRLKNAAK</sequence>
<feature type="repeat" description="ANK" evidence="3">
    <location>
        <begin position="336"/>
        <end position="358"/>
    </location>
</feature>
<feature type="region of interest" description="Disordered" evidence="4">
    <location>
        <begin position="121"/>
        <end position="140"/>
    </location>
</feature>
<dbReference type="PANTHER" id="PTHR24173">
    <property type="entry name" value="ANKYRIN REPEAT CONTAINING"/>
    <property type="match status" value="1"/>
</dbReference>
<evidence type="ECO:0000313" key="6">
    <source>
        <dbReference type="Proteomes" id="UP000494206"/>
    </source>
</evidence>
<dbReference type="InterPro" id="IPR036770">
    <property type="entry name" value="Ankyrin_rpt-contain_sf"/>
</dbReference>
<name>A0A8S1EUF2_9PELO</name>
<dbReference type="PRINTS" id="PR01415">
    <property type="entry name" value="ANKYRIN"/>
</dbReference>
<feature type="repeat" description="ANK" evidence="3">
    <location>
        <begin position="370"/>
        <end position="402"/>
    </location>
</feature>
<accession>A0A8S1EUF2</accession>
<keyword evidence="1" id="KW-0677">Repeat</keyword>
<evidence type="ECO:0000313" key="5">
    <source>
        <dbReference type="EMBL" id="CAB3403640.1"/>
    </source>
</evidence>
<evidence type="ECO:0000256" key="1">
    <source>
        <dbReference type="ARBA" id="ARBA00022737"/>
    </source>
</evidence>
<feature type="repeat" description="ANK" evidence="3">
    <location>
        <begin position="302"/>
        <end position="323"/>
    </location>
</feature>
<evidence type="ECO:0000256" key="2">
    <source>
        <dbReference type="ARBA" id="ARBA00023043"/>
    </source>
</evidence>
<dbReference type="OrthoDB" id="1577640at2759"/>
<organism evidence="5 6">
    <name type="scientific">Caenorhabditis bovis</name>
    <dbReference type="NCBI Taxonomy" id="2654633"/>
    <lineage>
        <taxon>Eukaryota</taxon>
        <taxon>Metazoa</taxon>
        <taxon>Ecdysozoa</taxon>
        <taxon>Nematoda</taxon>
        <taxon>Chromadorea</taxon>
        <taxon>Rhabditida</taxon>
        <taxon>Rhabditina</taxon>
        <taxon>Rhabditomorpha</taxon>
        <taxon>Rhabditoidea</taxon>
        <taxon>Rhabditidae</taxon>
        <taxon>Peloderinae</taxon>
        <taxon>Caenorhabditis</taxon>
    </lineage>
</organism>
<comment type="caution">
    <text evidence="5">The sequence shown here is derived from an EMBL/GenBank/DDBJ whole genome shotgun (WGS) entry which is preliminary data.</text>
</comment>
<keyword evidence="6" id="KW-1185">Reference proteome</keyword>
<dbReference type="AlphaFoldDB" id="A0A8S1EUF2"/>
<dbReference type="SMART" id="SM00248">
    <property type="entry name" value="ANK"/>
    <property type="match status" value="5"/>
</dbReference>
<dbReference type="InterPro" id="IPR002110">
    <property type="entry name" value="Ankyrin_rpt"/>
</dbReference>
<dbReference type="Gene3D" id="1.25.40.20">
    <property type="entry name" value="Ankyrin repeat-containing domain"/>
    <property type="match status" value="1"/>
</dbReference>
<dbReference type="PROSITE" id="PS50297">
    <property type="entry name" value="ANK_REP_REGION"/>
    <property type="match status" value="3"/>
</dbReference>
<reference evidence="5 6" key="1">
    <citation type="submission" date="2020-04" db="EMBL/GenBank/DDBJ databases">
        <authorList>
            <person name="Laetsch R D."/>
            <person name="Stevens L."/>
            <person name="Kumar S."/>
            <person name="Blaxter L. M."/>
        </authorList>
    </citation>
    <scope>NUCLEOTIDE SEQUENCE [LARGE SCALE GENOMIC DNA]</scope>
</reference>
<gene>
    <name evidence="5" type="ORF">CBOVIS_LOCUS6082</name>
</gene>
<keyword evidence="2 3" id="KW-0040">ANK repeat</keyword>
<dbReference type="PROSITE" id="PS50088">
    <property type="entry name" value="ANK_REPEAT"/>
    <property type="match status" value="3"/>
</dbReference>
<dbReference type="EMBL" id="CADEPM010000003">
    <property type="protein sequence ID" value="CAB3403640.1"/>
    <property type="molecule type" value="Genomic_DNA"/>
</dbReference>
<evidence type="ECO:0000256" key="3">
    <source>
        <dbReference type="PROSITE-ProRule" id="PRU00023"/>
    </source>
</evidence>
<evidence type="ECO:0000256" key="4">
    <source>
        <dbReference type="SAM" id="MobiDB-lite"/>
    </source>
</evidence>
<dbReference type="PANTHER" id="PTHR24173:SF74">
    <property type="entry name" value="ANKYRIN REPEAT DOMAIN-CONTAINING PROTEIN 16"/>
    <property type="match status" value="1"/>
</dbReference>
<proteinExistence type="predicted"/>
<dbReference type="Proteomes" id="UP000494206">
    <property type="component" value="Unassembled WGS sequence"/>
</dbReference>
<dbReference type="SUPFAM" id="SSF48403">
    <property type="entry name" value="Ankyrin repeat"/>
    <property type="match status" value="1"/>
</dbReference>
<dbReference type="Pfam" id="PF12796">
    <property type="entry name" value="Ank_2"/>
    <property type="match status" value="2"/>
</dbReference>